<dbReference type="InterPro" id="IPR029151">
    <property type="entry name" value="Sensor-like_sf"/>
</dbReference>
<feature type="domain" description="HAMP" evidence="6">
    <location>
        <begin position="217"/>
        <end position="269"/>
    </location>
</feature>
<dbReference type="CDD" id="cd06225">
    <property type="entry name" value="HAMP"/>
    <property type="match status" value="1"/>
</dbReference>
<dbReference type="Gene3D" id="6.10.340.10">
    <property type="match status" value="1"/>
</dbReference>
<feature type="transmembrane region" description="Helical" evidence="4">
    <location>
        <begin position="20"/>
        <end position="37"/>
    </location>
</feature>
<dbReference type="Gene3D" id="1.10.287.950">
    <property type="entry name" value="Methyl-accepting chemotaxis protein"/>
    <property type="match status" value="1"/>
</dbReference>
<evidence type="ECO:0000256" key="4">
    <source>
        <dbReference type="SAM" id="Phobius"/>
    </source>
</evidence>
<name>A0A1V4IWN8_9CLOT</name>
<dbReference type="Pfam" id="PF00672">
    <property type="entry name" value="HAMP"/>
    <property type="match status" value="1"/>
</dbReference>
<evidence type="ECO:0000256" key="1">
    <source>
        <dbReference type="ARBA" id="ARBA00023224"/>
    </source>
</evidence>
<protein>
    <submittedName>
        <fullName evidence="7">Methyl-accepting chemotaxis protein McpB</fullName>
    </submittedName>
</protein>
<dbReference type="Proteomes" id="UP000190080">
    <property type="component" value="Unassembled WGS sequence"/>
</dbReference>
<organism evidence="7 8">
    <name type="scientific">Clostridium oryzae</name>
    <dbReference type="NCBI Taxonomy" id="1450648"/>
    <lineage>
        <taxon>Bacteria</taxon>
        <taxon>Bacillati</taxon>
        <taxon>Bacillota</taxon>
        <taxon>Clostridia</taxon>
        <taxon>Eubacteriales</taxon>
        <taxon>Clostridiaceae</taxon>
        <taxon>Clostridium</taxon>
    </lineage>
</organism>
<gene>
    <name evidence="7" type="primary">mcpB_1</name>
    <name evidence="7" type="ORF">CLORY_06620</name>
</gene>
<evidence type="ECO:0000259" key="5">
    <source>
        <dbReference type="PROSITE" id="PS50111"/>
    </source>
</evidence>
<dbReference type="SUPFAM" id="SSF58104">
    <property type="entry name" value="Methyl-accepting chemotaxis protein (MCP) signaling domain"/>
    <property type="match status" value="1"/>
</dbReference>
<keyword evidence="4" id="KW-1133">Transmembrane helix</keyword>
<feature type="transmembrane region" description="Helical" evidence="4">
    <location>
        <begin position="197"/>
        <end position="220"/>
    </location>
</feature>
<keyword evidence="4" id="KW-0472">Membrane</keyword>
<dbReference type="GO" id="GO:0016020">
    <property type="term" value="C:membrane"/>
    <property type="evidence" value="ECO:0007669"/>
    <property type="project" value="InterPro"/>
</dbReference>
<dbReference type="STRING" id="1450648.CLORY_06620"/>
<dbReference type="PROSITE" id="PS50885">
    <property type="entry name" value="HAMP"/>
    <property type="match status" value="1"/>
</dbReference>
<evidence type="ECO:0000313" key="8">
    <source>
        <dbReference type="Proteomes" id="UP000190080"/>
    </source>
</evidence>
<dbReference type="PANTHER" id="PTHR32089">
    <property type="entry name" value="METHYL-ACCEPTING CHEMOTAXIS PROTEIN MCPB"/>
    <property type="match status" value="1"/>
</dbReference>
<dbReference type="PROSITE" id="PS50111">
    <property type="entry name" value="CHEMOTAXIS_TRANSDUC_2"/>
    <property type="match status" value="1"/>
</dbReference>
<keyword evidence="1 3" id="KW-0807">Transducer</keyword>
<dbReference type="SMART" id="SM00283">
    <property type="entry name" value="MA"/>
    <property type="match status" value="1"/>
</dbReference>
<dbReference type="PANTHER" id="PTHR32089:SF112">
    <property type="entry name" value="LYSOZYME-LIKE PROTEIN-RELATED"/>
    <property type="match status" value="1"/>
</dbReference>
<dbReference type="AlphaFoldDB" id="A0A1V4IWN8"/>
<comment type="caution">
    <text evidence="7">The sequence shown here is derived from an EMBL/GenBank/DDBJ whole genome shotgun (WGS) entry which is preliminary data.</text>
</comment>
<evidence type="ECO:0000256" key="3">
    <source>
        <dbReference type="PROSITE-ProRule" id="PRU00284"/>
    </source>
</evidence>
<keyword evidence="4" id="KW-0812">Transmembrane</keyword>
<reference evidence="7 8" key="1">
    <citation type="submission" date="2017-03" db="EMBL/GenBank/DDBJ databases">
        <title>Genome sequence of Clostridium oryzae DSM 28571.</title>
        <authorList>
            <person name="Poehlein A."/>
            <person name="Daniel R."/>
        </authorList>
    </citation>
    <scope>NUCLEOTIDE SEQUENCE [LARGE SCALE GENOMIC DNA]</scope>
    <source>
        <strain evidence="7 8">DSM 28571</strain>
    </source>
</reference>
<accession>A0A1V4IWN8</accession>
<evidence type="ECO:0000256" key="2">
    <source>
        <dbReference type="ARBA" id="ARBA00029447"/>
    </source>
</evidence>
<proteinExistence type="inferred from homology"/>
<evidence type="ECO:0000259" key="6">
    <source>
        <dbReference type="PROSITE" id="PS50885"/>
    </source>
</evidence>
<dbReference type="EMBL" id="MZGV01000004">
    <property type="protein sequence ID" value="OPJ64468.1"/>
    <property type="molecule type" value="Genomic_DNA"/>
</dbReference>
<dbReference type="RefSeq" id="WP_169911511.1">
    <property type="nucleotide sequence ID" value="NZ_MZGV01000004.1"/>
</dbReference>
<comment type="similarity">
    <text evidence="2">Belongs to the methyl-accepting chemotaxis (MCP) protein family.</text>
</comment>
<sequence>MTFNLPKKSLSLRHKITGSFLILIFFSSLVIGFYSYYNMKSNIESVVGNTALSTIQAVKDTIDADKFSSLQAEADMKSEYYKHLQTRLMDIRKTVGLKYLYTMRKTEANKYIYVVDGTEMNDKQFSSLGNEETSITRAMMRSFNGISEYEFSSDKWGNLISTYIPIKDQSGKVIGIVGADFDANNMVNQLHKFRRNIGVIIVVVIIMGILISEVLSIILVRSLNKLKRQAELIKEGDLTVKFDNITNDEIGVLTKSFKDMVDNLSVITNRIKTNTKEVVLQIDSVNNDFSESSKSTEQIAEVITEIAAGALEQTQSVDEVVKSMNQVFEQVKKSVEHATLVSDSSNQAVIDTAQAIEIFKTSIEKVISVNKTIEHTDRIIQELGNKSKEIGSFSDTISQITKQTNLLSLNAEIEAARAGEHGKGFAVVANEVKVLAEQSNDATRQISDIAASMQKEISDAIKTIRDGVIKAKEGVDAVTKVDEYLLNLQKSSDEAYLRVKDIIKSIESIENDCNDTVNRMCKLADISKYFSEGSQHVAASTEEQSAIMYQINENLDNIKQVTYKLNSVVDKFKVD</sequence>
<dbReference type="SMART" id="SM00304">
    <property type="entry name" value="HAMP"/>
    <property type="match status" value="1"/>
</dbReference>
<evidence type="ECO:0000313" key="7">
    <source>
        <dbReference type="EMBL" id="OPJ64468.1"/>
    </source>
</evidence>
<feature type="domain" description="Methyl-accepting transducer" evidence="5">
    <location>
        <begin position="288"/>
        <end position="559"/>
    </location>
</feature>
<dbReference type="InterPro" id="IPR003660">
    <property type="entry name" value="HAMP_dom"/>
</dbReference>
<dbReference type="SUPFAM" id="SSF103190">
    <property type="entry name" value="Sensory domain-like"/>
    <property type="match status" value="1"/>
</dbReference>
<dbReference type="GO" id="GO:0007165">
    <property type="term" value="P:signal transduction"/>
    <property type="evidence" value="ECO:0007669"/>
    <property type="project" value="UniProtKB-KW"/>
</dbReference>
<dbReference type="InterPro" id="IPR004089">
    <property type="entry name" value="MCPsignal_dom"/>
</dbReference>
<keyword evidence="8" id="KW-1185">Reference proteome</keyword>
<dbReference type="Pfam" id="PF00015">
    <property type="entry name" value="MCPsignal"/>
    <property type="match status" value="1"/>
</dbReference>